<organism evidence="1 2">
    <name type="scientific">Ganoderma sinense ZZ0214-1</name>
    <dbReference type="NCBI Taxonomy" id="1077348"/>
    <lineage>
        <taxon>Eukaryota</taxon>
        <taxon>Fungi</taxon>
        <taxon>Dikarya</taxon>
        <taxon>Basidiomycota</taxon>
        <taxon>Agaricomycotina</taxon>
        <taxon>Agaricomycetes</taxon>
        <taxon>Polyporales</taxon>
        <taxon>Polyporaceae</taxon>
        <taxon>Ganoderma</taxon>
    </lineage>
</organism>
<sequence>MFWGGGRGMVRVSHWLARTSFDGRAELHEHCEVRLRRGIPDGEGVCAVGFGYVAVCFGRDRVVVCLLYLFRFRYAFLFCSQRNAMHPLSSSSLSRFRIGRRWDPTRR</sequence>
<dbReference type="EMBL" id="AYKW01000068">
    <property type="protein sequence ID" value="PIL22995.1"/>
    <property type="molecule type" value="Genomic_DNA"/>
</dbReference>
<evidence type="ECO:0000313" key="1">
    <source>
        <dbReference type="EMBL" id="PIL22995.1"/>
    </source>
</evidence>
<accession>A0A2G8RNA1</accession>
<dbReference type="Proteomes" id="UP000230002">
    <property type="component" value="Unassembled WGS sequence"/>
</dbReference>
<protein>
    <submittedName>
        <fullName evidence="1">Uncharacterized protein</fullName>
    </submittedName>
</protein>
<keyword evidence="2" id="KW-1185">Reference proteome</keyword>
<comment type="caution">
    <text evidence="1">The sequence shown here is derived from an EMBL/GenBank/DDBJ whole genome shotgun (WGS) entry which is preliminary data.</text>
</comment>
<name>A0A2G8RNA1_9APHY</name>
<gene>
    <name evidence="1" type="ORF">GSI_14302</name>
</gene>
<dbReference type="AlphaFoldDB" id="A0A2G8RNA1"/>
<proteinExistence type="predicted"/>
<reference evidence="1 2" key="1">
    <citation type="journal article" date="2015" name="Sci. Rep.">
        <title>Chromosome-level genome map provides insights into diverse defense mechanisms in the medicinal fungus Ganoderma sinense.</title>
        <authorList>
            <person name="Zhu Y."/>
            <person name="Xu J."/>
            <person name="Sun C."/>
            <person name="Zhou S."/>
            <person name="Xu H."/>
            <person name="Nelson D.R."/>
            <person name="Qian J."/>
            <person name="Song J."/>
            <person name="Luo H."/>
            <person name="Xiang L."/>
            <person name="Li Y."/>
            <person name="Xu Z."/>
            <person name="Ji A."/>
            <person name="Wang L."/>
            <person name="Lu S."/>
            <person name="Hayward A."/>
            <person name="Sun W."/>
            <person name="Li X."/>
            <person name="Schwartz D.C."/>
            <person name="Wang Y."/>
            <person name="Chen S."/>
        </authorList>
    </citation>
    <scope>NUCLEOTIDE SEQUENCE [LARGE SCALE GENOMIC DNA]</scope>
    <source>
        <strain evidence="1 2">ZZ0214-1</strain>
    </source>
</reference>
<evidence type="ECO:0000313" key="2">
    <source>
        <dbReference type="Proteomes" id="UP000230002"/>
    </source>
</evidence>